<dbReference type="Proteomes" id="UP000245119">
    <property type="component" value="Linkage Group LG6"/>
</dbReference>
<evidence type="ECO:0000256" key="9">
    <source>
        <dbReference type="ARBA" id="ARBA00022801"/>
    </source>
</evidence>
<dbReference type="EMBL" id="PZQS01000006">
    <property type="protein sequence ID" value="PVD28941.1"/>
    <property type="molecule type" value="Genomic_DNA"/>
</dbReference>
<evidence type="ECO:0000256" key="10">
    <source>
        <dbReference type="ARBA" id="ARBA00022840"/>
    </source>
</evidence>
<feature type="region of interest" description="Disordered" evidence="16">
    <location>
        <begin position="1323"/>
        <end position="1343"/>
    </location>
</feature>
<name>A0A2T7P6B0_POMCA</name>
<proteinExistence type="inferred from homology"/>
<dbReference type="Pfam" id="PF20470">
    <property type="entry name" value="HTH_61"/>
    <property type="match status" value="1"/>
</dbReference>
<evidence type="ECO:0000256" key="3">
    <source>
        <dbReference type="ARBA" id="ARBA00007705"/>
    </source>
</evidence>
<comment type="subcellular location">
    <subcellularLocation>
        <location evidence="2">Nucleus</location>
    </subcellularLocation>
</comment>
<dbReference type="GO" id="GO:0003887">
    <property type="term" value="F:DNA-directed DNA polymerase activity"/>
    <property type="evidence" value="ECO:0007669"/>
    <property type="project" value="UniProtKB-KW"/>
</dbReference>
<keyword evidence="9" id="KW-0378">Hydrolase</keyword>
<feature type="domain" description="Helicase C-terminal" evidence="18">
    <location>
        <begin position="643"/>
        <end position="858"/>
    </location>
</feature>
<feature type="region of interest" description="Disordered" evidence="16">
    <location>
        <begin position="1584"/>
        <end position="1605"/>
    </location>
</feature>
<dbReference type="Gene3D" id="1.20.1060.10">
    <property type="entry name" value="Taq DNA Polymerase, Chain T, domain 4"/>
    <property type="match status" value="1"/>
</dbReference>
<keyword evidence="11" id="KW-0239">DNA-directed DNA polymerase</keyword>
<evidence type="ECO:0000256" key="5">
    <source>
        <dbReference type="ARBA" id="ARBA00022679"/>
    </source>
</evidence>
<dbReference type="InterPro" id="IPR002298">
    <property type="entry name" value="DNA_polymerase_A"/>
</dbReference>
<dbReference type="FunFam" id="3.40.50.300:FF:000753">
    <property type="entry name" value="Polymerase (DNA directed), theta"/>
    <property type="match status" value="1"/>
</dbReference>
<dbReference type="GO" id="GO:0097681">
    <property type="term" value="P:double-strand break repair via alternative nonhomologous end joining"/>
    <property type="evidence" value="ECO:0007669"/>
    <property type="project" value="TreeGrafter"/>
</dbReference>
<dbReference type="Pfam" id="PF21099">
    <property type="entry name" value="POLQ_helical"/>
    <property type="match status" value="1"/>
</dbReference>
<comment type="catalytic activity">
    <reaction evidence="14">
        <text>DNA(n) + a 2'-deoxyribonucleoside 5'-triphosphate = DNA(n+1) + diphosphate</text>
        <dbReference type="Rhea" id="RHEA:22508"/>
        <dbReference type="Rhea" id="RHEA-COMP:17339"/>
        <dbReference type="Rhea" id="RHEA-COMP:17340"/>
        <dbReference type="ChEBI" id="CHEBI:33019"/>
        <dbReference type="ChEBI" id="CHEBI:61560"/>
        <dbReference type="ChEBI" id="CHEBI:173112"/>
        <dbReference type="EC" id="2.7.7.7"/>
    </reaction>
</comment>
<comment type="cofactor">
    <cofactor evidence="1">
        <name>Mg(2+)</name>
        <dbReference type="ChEBI" id="CHEBI:18420"/>
    </cofactor>
</comment>
<dbReference type="SUPFAM" id="SSF158702">
    <property type="entry name" value="Sec63 N-terminal domain-like"/>
    <property type="match status" value="1"/>
</dbReference>
<sequence length="2796" mass="309380">MKRLTETWRQKKPVKLTDAVAEEESVKVINIGKKRLGMVAISSTGRTRQINLEDLPHIPAETNKNGQLTYSSLMSSFGPDLHKEIISVVKSVQQSYQAQYKEESNKKCDLNKNVKRLQARTHSKENSRISQSLQHESMNPGKRKNQRSLVSSELEPIFKNAGACQVLSTPTQSPADKRRKEDSLVNANKNIEKSISQKKSYSTNQGRSAGLPKLFSVLASRPPTVVAHPASLHRLKRLNCSDDNIEVDMSSEPALANPCTTKCSSMKINVNNNAEKNIPFPNKTNEQTKAALPSKVTEKSDEENTIEQLEINKFSPSGKGNEPIRTDAVSGLSLLTSGLQGLEPYVSESSMYKQNENILSIKEFGRHFREGREQSDLQLQDVAASTQANQEQTNVLSLSAWGLPSPVLEAYRSQGITSMFPWQAECLTTGSVLDGGNLVYSAPTSAGKTMVAELLMLKRVLEIKRKALFILPFVSVTREKMISLQRLYQDAGIRVGGFMGGHSPPGGFQSVDVAVCTIEKGNSLVNRLMEENRMGELGVVVIDELHLVGDSSRGYLLELLLTKVCFLARKFRENGNQKAVQVIGMSATLPNLDLLAKWLDADLYHTDFRPVPLTEHIKIGPVIYDATMKMVREMDTRLTFQGDEDQIIPLCLETLLAGHSVLIFCPTKAWCEKMAEKIAREFHSIIKNPTVLAGFTGDTGFIRASEMKQLPVDQEALQNIVEQLGRSAVGVDPMLGRVIVCGVAYHHAGLTFDERDIVEGAFRQGLVKVLVATSTLSSGVNLPARRVIVRSPMFGGHIMDILTYKQMAGRAGRKGVDTQGRECILVCKEREKQASQRLLQEKLPQVVSCLSSGTESTKLSHSLKRAILEVVVSGVAPTPSDVAKYVDCTLLSASLPSSNSHKNTLISSCLNFLEDNEFVHLTIGKNEENEEVQKYQPTQLGSAVLSSSMSPDEGLAVFAELQKARKCFVLSNELHIIYLVTPIYNQEISSNLDWYHFFYLWERLPPDQRSVATLVGVEEGFLTKAVAGHVPSRTVTQARALAVHKRFYTALALHDLVQEIPLLKVAERYRCNKGQLQSLMQSAATFAGMVTVFCARLGWSNMELLFSQFQQRLTLGITRELCDLVRIPLLTAGMARMMFNAGYQTVTAVAHAQLPEIENLFRKASPFQSNKKQEGETDWDLKQRQRACIWLAGRKGLSALEAAIAIIDEAKALIQNELGVKIRWENDGESYDKSLSESASFLTNEQVSVVEDQLAERKLSSGSFESFASSSCEERDKALACLQCPAANSISLTIRRSLERSLSSSGMKTKHGLSQHKSIKRSNAGGFMNKTKRRSPSLGFRCPNPQHSVREVSFYGQKVVSPPTCLQKQIQSCPMLLSMQPSEAKTLSGSVEISNKKYRRRDRRPLVENSQHDSDRLPGISDENNTSKMSMDSCPEVYQPQNEQVCETSCSLLSPEGTAAETGNVQDAIKHGYSEPGQEEKEHNKTLEDCFEESFVLDTQTVKLLTGNSSRVSKDSDEPCKHVDLGAVTHLKTSQKNITVGQDKADRKCPNSSNDCQEKVIENKPKKQMKIGGGTGLPTIIHANPKAHTGSPQKEDSHFYRKSSENQPSECLHIAEELRLHPSITKQHTDDSCKGWCHLQPNGIFPQNKFVEEEMVSEVLQEELLDKEEADDRDASWTVDVGEEQSMSFIAASNYDRVACLEERVMEDESHCSGNLINSSYQDLGIGHCSGLDHPFVASRSQEELTVDCPVKKEGCGNGRTNVTQYADYNDQEDIALAMNFSNDSFALLISNSDMKTSSPLDKNGLKDSVADSEENASCFGDSFTASLMDKLMDNNITCAQDEQHIRDAVSKTVSGGAAKENKTAAGECPDFQGHGVTNSPPAKKVLKQTPTLNVYQLTDKIPRSDRSGDGSKSTTPQNDSDFVPPTPPEEQYSQSTPKLRPRPLRACRNRLPVEASTSQGKALRECQAKKDSQKMMDKRNSKQHEKKQQSISDRCKRRTPVKSNQYSCSITKSPNNVGHTTQSQVNSFNEKAWDATKHTQGNKDFVDLGKQERESDGAAISQLSTQESFTIIDVCANALLFATFVAEWKKKKSYAISLACDRKTLAKHPGEGIGGNFVKRATSDVDLEVSPQGTQGIEIPGDDERVVVGLAVSWEHRDAYYISLEEFGSGDSNTCLDDTMSAPPIDDSIMIEQRIQAVKNILKSSLRQTSPSNVIVYDSKAVYNILVKTVGAVFGHCQDPKIATWLLDPGGKERSLHGLVTNFLPEDLGLLEGIGGGFGYSSLGLTIANTSFGRMRAAVESIISRRLMDVFWRKLTDDGLDRAFMEIEMPSVITMARMELNGIGFSDEEFENQKTLMMARLSFLEGEAYKLVSHPFSLTSSEDIAKILYLELQLPVNGDPSTTKPIRTLGPSRRVAGHQKAAFSTSKEVLEKLKSYHPLPAMILEWRRISSALTKQVYPLQKAKEWNNRTAMFRIFGESDIIEESPKPAFSSVTSKTVHYKTRASNCKLNAIHGAVPQTRLVSNPATAQHVSVSMRHAFVPFLGGVIVAADYSQLELRIIAHLSDDKKLISILNDDGDVFKMIAAQWKHTAPEAVTAEQRQQAKQVCYGMLYGIGAKALGEQLGVDENDAAAFIETFKARYTGLRVYLRKTVEECREKGYVSTISGRRRYLPSITSMNPHARAQAERQAVNTTVQGSAADIVKTATNKIDQKLMNIFPASKHPHTLNNSATKDLRGAFLVLQLHDELIYEVSQEDVAQVAGVIKETMEKATSLRVKLPVKVKLGSSWGRLKELEI</sequence>
<evidence type="ECO:0000256" key="4">
    <source>
        <dbReference type="ARBA" id="ARBA00012417"/>
    </source>
</evidence>
<comment type="similarity">
    <text evidence="3">Belongs to the DNA polymerase type-A family.</text>
</comment>
<feature type="compositionally biased region" description="Polar residues" evidence="16">
    <location>
        <begin position="185"/>
        <end position="207"/>
    </location>
</feature>
<evidence type="ECO:0000256" key="2">
    <source>
        <dbReference type="ARBA" id="ARBA00004123"/>
    </source>
</evidence>
<keyword evidence="12" id="KW-0234">DNA repair</keyword>
<feature type="compositionally biased region" description="Basic and acidic residues" evidence="16">
    <location>
        <begin position="1404"/>
        <end position="1416"/>
    </location>
</feature>
<keyword evidence="10" id="KW-0067">ATP-binding</keyword>
<dbReference type="GO" id="GO:0016787">
    <property type="term" value="F:hydrolase activity"/>
    <property type="evidence" value="ECO:0007669"/>
    <property type="project" value="UniProtKB-KW"/>
</dbReference>
<dbReference type="SUPFAM" id="SSF56672">
    <property type="entry name" value="DNA/RNA polymerases"/>
    <property type="match status" value="1"/>
</dbReference>
<dbReference type="GO" id="GO:0006261">
    <property type="term" value="P:DNA-templated DNA replication"/>
    <property type="evidence" value="ECO:0007669"/>
    <property type="project" value="InterPro"/>
</dbReference>
<dbReference type="InterPro" id="IPR046931">
    <property type="entry name" value="HTH_61"/>
</dbReference>
<dbReference type="SMART" id="SM00490">
    <property type="entry name" value="HELICc"/>
    <property type="match status" value="1"/>
</dbReference>
<keyword evidence="6" id="KW-0548">Nucleotidyltransferase</keyword>
<dbReference type="CDD" id="cd18026">
    <property type="entry name" value="DEXHc_POLQ-like"/>
    <property type="match status" value="1"/>
</dbReference>
<accession>A0A2T7P6B0</accession>
<dbReference type="InterPro" id="IPR057220">
    <property type="entry name" value="DUF7898"/>
</dbReference>
<dbReference type="PANTHER" id="PTHR10133">
    <property type="entry name" value="DNA POLYMERASE I"/>
    <property type="match status" value="1"/>
</dbReference>
<evidence type="ECO:0000256" key="8">
    <source>
        <dbReference type="ARBA" id="ARBA00022763"/>
    </source>
</evidence>
<evidence type="ECO:0000256" key="12">
    <source>
        <dbReference type="ARBA" id="ARBA00023204"/>
    </source>
</evidence>
<dbReference type="STRING" id="400727.A0A2T7P6B0"/>
<evidence type="ECO:0000256" key="13">
    <source>
        <dbReference type="ARBA" id="ARBA00023242"/>
    </source>
</evidence>
<feature type="compositionally biased region" description="Polar residues" evidence="16">
    <location>
        <begin position="1911"/>
        <end position="1921"/>
    </location>
</feature>
<dbReference type="InterPro" id="IPR019760">
    <property type="entry name" value="DNA-dir_DNA_pol_A_CS"/>
</dbReference>
<evidence type="ECO:0000256" key="14">
    <source>
        <dbReference type="ARBA" id="ARBA00049244"/>
    </source>
</evidence>
<dbReference type="SUPFAM" id="SSF52540">
    <property type="entry name" value="P-loop containing nucleoside triphosphate hydrolases"/>
    <property type="match status" value="2"/>
</dbReference>
<dbReference type="Pfam" id="PF00476">
    <property type="entry name" value="DNA_pol_A"/>
    <property type="match status" value="1"/>
</dbReference>
<dbReference type="InterPro" id="IPR043502">
    <property type="entry name" value="DNA/RNA_pol_sf"/>
</dbReference>
<dbReference type="GO" id="GO:0003677">
    <property type="term" value="F:DNA binding"/>
    <property type="evidence" value="ECO:0007669"/>
    <property type="project" value="InterPro"/>
</dbReference>
<organism evidence="19 20">
    <name type="scientific">Pomacea canaliculata</name>
    <name type="common">Golden apple snail</name>
    <dbReference type="NCBI Taxonomy" id="400727"/>
    <lineage>
        <taxon>Eukaryota</taxon>
        <taxon>Metazoa</taxon>
        <taxon>Spiralia</taxon>
        <taxon>Lophotrochozoa</taxon>
        <taxon>Mollusca</taxon>
        <taxon>Gastropoda</taxon>
        <taxon>Caenogastropoda</taxon>
        <taxon>Architaenioglossa</taxon>
        <taxon>Ampullarioidea</taxon>
        <taxon>Ampullariidae</taxon>
        <taxon>Pomacea</taxon>
    </lineage>
</organism>
<keyword evidence="20" id="KW-1185">Reference proteome</keyword>
<dbReference type="InterPro" id="IPR001098">
    <property type="entry name" value="DNA-dir_DNA_pol_A_palm_dom"/>
</dbReference>
<feature type="region of interest" description="Disordered" evidence="16">
    <location>
        <begin position="117"/>
        <end position="151"/>
    </location>
</feature>
<keyword evidence="7" id="KW-0547">Nucleotide-binding</keyword>
<dbReference type="GO" id="GO:0005524">
    <property type="term" value="F:ATP binding"/>
    <property type="evidence" value="ECO:0007669"/>
    <property type="project" value="UniProtKB-KW"/>
</dbReference>
<evidence type="ECO:0000313" key="20">
    <source>
        <dbReference type="Proteomes" id="UP000245119"/>
    </source>
</evidence>
<dbReference type="CDD" id="cd18795">
    <property type="entry name" value="SF2_C_Ski2"/>
    <property type="match status" value="1"/>
</dbReference>
<dbReference type="Pfam" id="PF00270">
    <property type="entry name" value="DEAD"/>
    <property type="match status" value="1"/>
</dbReference>
<dbReference type="Gene3D" id="1.10.150.20">
    <property type="entry name" value="5' to 3' exonuclease, C-terminal subdomain"/>
    <property type="match status" value="1"/>
</dbReference>
<dbReference type="PROSITE" id="PS51194">
    <property type="entry name" value="HELICASE_CTER"/>
    <property type="match status" value="1"/>
</dbReference>
<evidence type="ECO:0000313" key="19">
    <source>
        <dbReference type="EMBL" id="PVD28941.1"/>
    </source>
</evidence>
<feature type="region of interest" description="Disordered" evidence="16">
    <location>
        <begin position="1850"/>
        <end position="2007"/>
    </location>
</feature>
<gene>
    <name evidence="19" type="ORF">C0Q70_11537</name>
</gene>
<evidence type="ECO:0000256" key="7">
    <source>
        <dbReference type="ARBA" id="ARBA00022741"/>
    </source>
</evidence>
<feature type="compositionally biased region" description="Basic and acidic residues" evidence="16">
    <location>
        <begin position="1901"/>
        <end position="1910"/>
    </location>
</feature>
<feature type="compositionally biased region" description="Basic and acidic residues" evidence="16">
    <location>
        <begin position="1593"/>
        <end position="1604"/>
    </location>
</feature>
<evidence type="ECO:0000259" key="18">
    <source>
        <dbReference type="PROSITE" id="PS51194"/>
    </source>
</evidence>
<feature type="region of interest" description="Disordered" evidence="16">
    <location>
        <begin position="165"/>
        <end position="207"/>
    </location>
</feature>
<dbReference type="InterPro" id="IPR036397">
    <property type="entry name" value="RNaseH_sf"/>
</dbReference>
<feature type="region of interest" description="Disordered" evidence="16">
    <location>
        <begin position="1385"/>
        <end position="1432"/>
    </location>
</feature>
<feature type="compositionally biased region" description="Basic and acidic residues" evidence="16">
    <location>
        <begin position="1963"/>
        <end position="1989"/>
    </location>
</feature>
<dbReference type="PROSITE" id="PS00447">
    <property type="entry name" value="DNA_POLYMERASE_A"/>
    <property type="match status" value="1"/>
</dbReference>
<dbReference type="FunFam" id="3.40.50.300:FF:000885">
    <property type="entry name" value="DNA polymerase theta"/>
    <property type="match status" value="1"/>
</dbReference>
<keyword evidence="8" id="KW-0227">DNA damage</keyword>
<dbReference type="GO" id="GO:0005634">
    <property type="term" value="C:nucleus"/>
    <property type="evidence" value="ECO:0007669"/>
    <property type="project" value="UniProtKB-SubCell"/>
</dbReference>
<feature type="domain" description="Helicase ATP-binding" evidence="17">
    <location>
        <begin position="429"/>
        <end position="607"/>
    </location>
</feature>
<dbReference type="Gene3D" id="1.10.3380.20">
    <property type="match status" value="1"/>
</dbReference>
<feature type="compositionally biased region" description="Basic residues" evidence="16">
    <location>
        <begin position="1940"/>
        <end position="1949"/>
    </location>
</feature>
<dbReference type="Gene3D" id="3.30.420.10">
    <property type="entry name" value="Ribonuclease H-like superfamily/Ribonuclease H"/>
    <property type="match status" value="1"/>
</dbReference>
<keyword evidence="13" id="KW-0539">Nucleus</keyword>
<dbReference type="InterPro" id="IPR014001">
    <property type="entry name" value="Helicase_ATP-bd"/>
</dbReference>
<dbReference type="PROSITE" id="PS51192">
    <property type="entry name" value="HELICASE_ATP_BIND_1"/>
    <property type="match status" value="1"/>
</dbReference>
<dbReference type="EC" id="2.7.7.7" evidence="4"/>
<dbReference type="SMART" id="SM00482">
    <property type="entry name" value="POLAc"/>
    <property type="match status" value="1"/>
</dbReference>
<keyword evidence="5" id="KW-0808">Transferase</keyword>
<dbReference type="Pfam" id="PF25453">
    <property type="entry name" value="DUF7898"/>
    <property type="match status" value="1"/>
</dbReference>
<dbReference type="FunFam" id="1.10.150.20:FF:000002">
    <property type="entry name" value="DNA polymerase I"/>
    <property type="match status" value="1"/>
</dbReference>
<dbReference type="SMART" id="SM00487">
    <property type="entry name" value="DEXDc"/>
    <property type="match status" value="1"/>
</dbReference>
<feature type="region of interest" description="Disordered" evidence="16">
    <location>
        <begin position="274"/>
        <end position="303"/>
    </location>
</feature>
<protein>
    <recommendedName>
        <fullName evidence="15">DNA polymerase theta</fullName>
        <ecNumber evidence="4">2.7.7.7</ecNumber>
    </recommendedName>
</protein>
<evidence type="ECO:0000256" key="16">
    <source>
        <dbReference type="SAM" id="MobiDB-lite"/>
    </source>
</evidence>
<evidence type="ECO:0000256" key="15">
    <source>
        <dbReference type="ARBA" id="ARBA00074669"/>
    </source>
</evidence>
<evidence type="ECO:0000256" key="6">
    <source>
        <dbReference type="ARBA" id="ARBA00022695"/>
    </source>
</evidence>
<dbReference type="OrthoDB" id="2320933at2759"/>
<dbReference type="InterPro" id="IPR048960">
    <property type="entry name" value="POLQ-like_helical"/>
</dbReference>
<feature type="compositionally biased region" description="Polar residues" evidence="16">
    <location>
        <begin position="128"/>
        <end position="137"/>
    </location>
</feature>
<dbReference type="Gene3D" id="3.40.50.300">
    <property type="entry name" value="P-loop containing nucleotide triphosphate hydrolases"/>
    <property type="match status" value="2"/>
</dbReference>
<comment type="caution">
    <text evidence="19">The sequence shown here is derived from an EMBL/GenBank/DDBJ whole genome shotgun (WGS) entry which is preliminary data.</text>
</comment>
<evidence type="ECO:0000256" key="11">
    <source>
        <dbReference type="ARBA" id="ARBA00022932"/>
    </source>
</evidence>
<evidence type="ECO:0000256" key="1">
    <source>
        <dbReference type="ARBA" id="ARBA00001946"/>
    </source>
</evidence>
<dbReference type="InterPro" id="IPR001650">
    <property type="entry name" value="Helicase_C-like"/>
</dbReference>
<dbReference type="Gene3D" id="3.30.70.370">
    <property type="match status" value="1"/>
</dbReference>
<dbReference type="CDD" id="cd08638">
    <property type="entry name" value="DNA_pol_A_theta"/>
    <property type="match status" value="1"/>
</dbReference>
<dbReference type="InterPro" id="IPR011545">
    <property type="entry name" value="DEAD/DEAH_box_helicase_dom"/>
</dbReference>
<dbReference type="Pfam" id="PF00271">
    <property type="entry name" value="Helicase_C"/>
    <property type="match status" value="1"/>
</dbReference>
<dbReference type="InterPro" id="IPR027417">
    <property type="entry name" value="P-loop_NTPase"/>
</dbReference>
<reference evidence="19 20" key="1">
    <citation type="submission" date="2018-04" db="EMBL/GenBank/DDBJ databases">
        <title>The genome of golden apple snail Pomacea canaliculata provides insight into stress tolerance and invasive adaptation.</title>
        <authorList>
            <person name="Liu C."/>
            <person name="Liu B."/>
            <person name="Ren Y."/>
            <person name="Zhang Y."/>
            <person name="Wang H."/>
            <person name="Li S."/>
            <person name="Jiang F."/>
            <person name="Yin L."/>
            <person name="Zhang G."/>
            <person name="Qian W."/>
            <person name="Fan W."/>
        </authorList>
    </citation>
    <scope>NUCLEOTIDE SEQUENCE [LARGE SCALE GENOMIC DNA]</scope>
    <source>
        <strain evidence="19">SZHN2017</strain>
        <tissue evidence="19">Muscle</tissue>
    </source>
</reference>
<dbReference type="PANTHER" id="PTHR10133:SF62">
    <property type="entry name" value="DNA POLYMERASE THETA"/>
    <property type="match status" value="1"/>
</dbReference>
<dbReference type="FunFam" id="1.10.3380.20:FF:000001">
    <property type="entry name" value="DNA polymerase theta"/>
    <property type="match status" value="1"/>
</dbReference>
<evidence type="ECO:0000259" key="17">
    <source>
        <dbReference type="PROSITE" id="PS51192"/>
    </source>
</evidence>